<proteinExistence type="inferred from homology"/>
<dbReference type="SMART" id="SM00867">
    <property type="entry name" value="YceI"/>
    <property type="match status" value="1"/>
</dbReference>
<dbReference type="KEGG" id="parq:DSM112329_04194"/>
<protein>
    <recommendedName>
        <fullName evidence="2">Lipid/polyisoprenoid-binding YceI-like domain-containing protein</fullName>
    </recommendedName>
</protein>
<dbReference type="AlphaFoldDB" id="A0AAU7B035"/>
<reference evidence="3" key="1">
    <citation type="submission" date="2022-12" db="EMBL/GenBank/DDBJ databases">
        <title>Paraconexibacter alkalitolerans sp. nov. and Baekduia alba sp. nov., isolated from soil and emended description of the genera Paraconexibacter (Chun et al., 2020) and Baekduia (An et al., 2020).</title>
        <authorList>
            <person name="Vieira S."/>
            <person name="Huber K.J."/>
            <person name="Geppert A."/>
            <person name="Wolf J."/>
            <person name="Neumann-Schaal M."/>
            <person name="Muesken M."/>
            <person name="Overmann J."/>
        </authorList>
    </citation>
    <scope>NUCLEOTIDE SEQUENCE</scope>
    <source>
        <strain evidence="3">AEG42_29</strain>
    </source>
</reference>
<evidence type="ECO:0000256" key="1">
    <source>
        <dbReference type="ARBA" id="ARBA00008812"/>
    </source>
</evidence>
<dbReference type="PANTHER" id="PTHR34406:SF1">
    <property type="entry name" value="PROTEIN YCEI"/>
    <property type="match status" value="1"/>
</dbReference>
<dbReference type="PANTHER" id="PTHR34406">
    <property type="entry name" value="PROTEIN YCEI"/>
    <property type="match status" value="1"/>
</dbReference>
<feature type="domain" description="Lipid/polyisoprenoid-binding YceI-like" evidence="2">
    <location>
        <begin position="21"/>
        <end position="173"/>
    </location>
</feature>
<organism evidence="3">
    <name type="scientific">Paraconexibacter sp. AEG42_29</name>
    <dbReference type="NCBI Taxonomy" id="2997339"/>
    <lineage>
        <taxon>Bacteria</taxon>
        <taxon>Bacillati</taxon>
        <taxon>Actinomycetota</taxon>
        <taxon>Thermoleophilia</taxon>
        <taxon>Solirubrobacterales</taxon>
        <taxon>Paraconexibacteraceae</taxon>
        <taxon>Paraconexibacter</taxon>
    </lineage>
</organism>
<dbReference type="InterPro" id="IPR036761">
    <property type="entry name" value="TTHA0802/YceI-like_sf"/>
</dbReference>
<evidence type="ECO:0000313" key="3">
    <source>
        <dbReference type="EMBL" id="XAY07313.1"/>
    </source>
</evidence>
<dbReference type="EMBL" id="CP114014">
    <property type="protein sequence ID" value="XAY07313.1"/>
    <property type="molecule type" value="Genomic_DNA"/>
</dbReference>
<dbReference type="InterPro" id="IPR007372">
    <property type="entry name" value="Lipid/polyisoprenoid-bd_YceI"/>
</dbReference>
<name>A0AAU7B035_9ACTN</name>
<evidence type="ECO:0000259" key="2">
    <source>
        <dbReference type="SMART" id="SM00867"/>
    </source>
</evidence>
<accession>A0AAU7B035</accession>
<sequence length="175" mass="18294">MPATSSAPTPPSAALLLPDGHYRVDGAASTVRFAVAHFRVQTVRGTLTGLTGEVTITDGRLVARGSVDATTVRTGTPPRDAHLRSFLLRTADHPQIELRVDSAPAPEVAGILWIRGRPVMVLVSVTADTQASRLRAGIALDRRAAGLTWPAPIEAGGVAVGRTVTVELDLALQPA</sequence>
<dbReference type="Pfam" id="PF04264">
    <property type="entry name" value="YceI"/>
    <property type="match status" value="1"/>
</dbReference>
<comment type="similarity">
    <text evidence="1">Belongs to the UPF0312 family.</text>
</comment>
<dbReference type="SUPFAM" id="SSF101874">
    <property type="entry name" value="YceI-like"/>
    <property type="match status" value="1"/>
</dbReference>
<gene>
    <name evidence="3" type="ORF">DSM112329_04194</name>
</gene>
<dbReference type="RefSeq" id="WP_354698512.1">
    <property type="nucleotide sequence ID" value="NZ_CP114014.1"/>
</dbReference>
<dbReference type="Gene3D" id="2.40.128.110">
    <property type="entry name" value="Lipid/polyisoprenoid-binding, YceI-like"/>
    <property type="match status" value="1"/>
</dbReference>